<dbReference type="InterPro" id="IPR035909">
    <property type="entry name" value="CheB_C"/>
</dbReference>
<dbReference type="Pfam" id="PF13596">
    <property type="entry name" value="PAS_10"/>
    <property type="match status" value="1"/>
</dbReference>
<dbReference type="Gene3D" id="3.40.50.150">
    <property type="entry name" value="Vaccinia Virus protein VP39"/>
    <property type="match status" value="1"/>
</dbReference>
<evidence type="ECO:0000256" key="7">
    <source>
        <dbReference type="ARBA" id="ARBA00022741"/>
    </source>
</evidence>
<dbReference type="SMART" id="SM00138">
    <property type="entry name" value="MeTrc"/>
    <property type="match status" value="1"/>
</dbReference>
<evidence type="ECO:0000256" key="8">
    <source>
        <dbReference type="ARBA" id="ARBA00022777"/>
    </source>
</evidence>
<dbReference type="CDD" id="cd16434">
    <property type="entry name" value="CheB-CheR_fusion"/>
    <property type="match status" value="1"/>
</dbReference>
<proteinExistence type="predicted"/>
<name>A0A1H3IKL3_9RHOB</name>
<evidence type="ECO:0000256" key="11">
    <source>
        <dbReference type="SAM" id="Coils"/>
    </source>
</evidence>
<keyword evidence="9" id="KW-0067">ATP-binding</keyword>
<dbReference type="EMBL" id="FNPF01000005">
    <property type="protein sequence ID" value="SDY28316.1"/>
    <property type="molecule type" value="Genomic_DNA"/>
</dbReference>
<dbReference type="GO" id="GO:0008983">
    <property type="term" value="F:protein-glutamate O-methyltransferase activity"/>
    <property type="evidence" value="ECO:0007669"/>
    <property type="project" value="UniProtKB-EC"/>
</dbReference>
<gene>
    <name evidence="14" type="ORF">SAMN05444340_105130</name>
</gene>
<feature type="active site" evidence="10">
    <location>
        <position position="20"/>
    </location>
</feature>
<dbReference type="Pfam" id="PF07536">
    <property type="entry name" value="HWE_HK"/>
    <property type="match status" value="1"/>
</dbReference>
<dbReference type="GO" id="GO:0005737">
    <property type="term" value="C:cytoplasm"/>
    <property type="evidence" value="ECO:0007669"/>
    <property type="project" value="InterPro"/>
</dbReference>
<dbReference type="RefSeq" id="WP_089882166.1">
    <property type="nucleotide sequence ID" value="NZ_FNPF01000005.1"/>
</dbReference>
<dbReference type="Proteomes" id="UP000199286">
    <property type="component" value="Unassembled WGS sequence"/>
</dbReference>
<dbReference type="InterPro" id="IPR036804">
    <property type="entry name" value="CheR_N_sf"/>
</dbReference>
<keyword evidence="10" id="KW-0378">Hydrolase</keyword>
<accession>A0A1H3IKL3</accession>
<dbReference type="InterPro" id="IPR029063">
    <property type="entry name" value="SAM-dependent_MTases_sf"/>
</dbReference>
<dbReference type="GO" id="GO:0008984">
    <property type="term" value="F:protein-glutamate methylesterase activity"/>
    <property type="evidence" value="ECO:0007669"/>
    <property type="project" value="InterPro"/>
</dbReference>
<dbReference type="Pfam" id="PF03705">
    <property type="entry name" value="CheR_N"/>
    <property type="match status" value="1"/>
</dbReference>
<dbReference type="InterPro" id="IPR000673">
    <property type="entry name" value="Sig_transdc_resp-reg_Me-estase"/>
</dbReference>
<feature type="active site" evidence="10">
    <location>
        <position position="139"/>
    </location>
</feature>
<protein>
    <submittedName>
        <fullName evidence="14">Two-component system, chemotaxis family, CheB/CheR fusion protein</fullName>
    </submittedName>
</protein>
<dbReference type="Pfam" id="PF01339">
    <property type="entry name" value="CheB_methylest"/>
    <property type="match status" value="1"/>
</dbReference>
<keyword evidence="10" id="KW-0145">Chemotaxis</keyword>
<evidence type="ECO:0000313" key="15">
    <source>
        <dbReference type="Proteomes" id="UP000199286"/>
    </source>
</evidence>
<dbReference type="SUPFAM" id="SSF52738">
    <property type="entry name" value="Methylesterase CheB, C-terminal domain"/>
    <property type="match status" value="1"/>
</dbReference>
<evidence type="ECO:0000256" key="10">
    <source>
        <dbReference type="PROSITE-ProRule" id="PRU00050"/>
    </source>
</evidence>
<dbReference type="PANTHER" id="PTHR24422">
    <property type="entry name" value="CHEMOTAXIS PROTEIN METHYLTRANSFERASE"/>
    <property type="match status" value="1"/>
</dbReference>
<feature type="active site" evidence="10">
    <location>
        <position position="47"/>
    </location>
</feature>
<keyword evidence="3" id="KW-0597">Phosphoprotein</keyword>
<dbReference type="GO" id="GO:0004673">
    <property type="term" value="F:protein histidine kinase activity"/>
    <property type="evidence" value="ECO:0007669"/>
    <property type="project" value="UniProtKB-EC"/>
</dbReference>
<evidence type="ECO:0000259" key="12">
    <source>
        <dbReference type="PROSITE" id="PS50122"/>
    </source>
</evidence>
<dbReference type="GO" id="GO:0000156">
    <property type="term" value="F:phosphorelay response regulator activity"/>
    <property type="evidence" value="ECO:0007669"/>
    <property type="project" value="InterPro"/>
</dbReference>
<dbReference type="Gene3D" id="3.30.565.10">
    <property type="entry name" value="Histidine kinase-like ATPase, C-terminal domain"/>
    <property type="match status" value="1"/>
</dbReference>
<dbReference type="PROSITE" id="PS50123">
    <property type="entry name" value="CHER"/>
    <property type="match status" value="1"/>
</dbReference>
<dbReference type="InterPro" id="IPR022642">
    <property type="entry name" value="CheR_C"/>
</dbReference>
<keyword evidence="4" id="KW-0489">Methyltransferase</keyword>
<dbReference type="Gene3D" id="3.30.450.20">
    <property type="entry name" value="PAS domain"/>
    <property type="match status" value="2"/>
</dbReference>
<dbReference type="OrthoDB" id="9816309at2"/>
<keyword evidence="7" id="KW-0547">Nucleotide-binding</keyword>
<keyword evidence="8" id="KW-0418">Kinase</keyword>
<evidence type="ECO:0000256" key="6">
    <source>
        <dbReference type="ARBA" id="ARBA00022691"/>
    </source>
</evidence>
<dbReference type="GO" id="GO:0006935">
    <property type="term" value="P:chemotaxis"/>
    <property type="evidence" value="ECO:0007669"/>
    <property type="project" value="UniProtKB-UniRule"/>
</dbReference>
<evidence type="ECO:0000256" key="4">
    <source>
        <dbReference type="ARBA" id="ARBA00022603"/>
    </source>
</evidence>
<dbReference type="InterPro" id="IPR011102">
    <property type="entry name" value="Sig_transdc_His_kinase_HWE"/>
</dbReference>
<dbReference type="InterPro" id="IPR000780">
    <property type="entry name" value="CheR_MeTrfase"/>
</dbReference>
<evidence type="ECO:0000259" key="13">
    <source>
        <dbReference type="PROSITE" id="PS50123"/>
    </source>
</evidence>
<feature type="domain" description="CheR-type methyltransferase" evidence="13">
    <location>
        <begin position="199"/>
        <end position="471"/>
    </location>
</feature>
<evidence type="ECO:0000313" key="14">
    <source>
        <dbReference type="EMBL" id="SDY28316.1"/>
    </source>
</evidence>
<keyword evidence="6" id="KW-0949">S-adenosyl-L-methionine</keyword>
<evidence type="ECO:0000256" key="1">
    <source>
        <dbReference type="ARBA" id="ARBA00000085"/>
    </source>
</evidence>
<dbReference type="InterPro" id="IPR022641">
    <property type="entry name" value="CheR_N"/>
</dbReference>
<keyword evidence="11" id="KW-0175">Coiled coil</keyword>
<reference evidence="14 15" key="1">
    <citation type="submission" date="2016-10" db="EMBL/GenBank/DDBJ databases">
        <authorList>
            <person name="de Groot N.N."/>
        </authorList>
    </citation>
    <scope>NUCLEOTIDE SEQUENCE [LARGE SCALE GENOMIC DNA]</scope>
    <source>
        <strain evidence="14 15">DSM 26880</strain>
    </source>
</reference>
<feature type="coiled-coil region" evidence="11">
    <location>
        <begin position="631"/>
        <end position="697"/>
    </location>
</feature>
<organism evidence="14 15">
    <name type="scientific">Citreimonas salinaria</name>
    <dbReference type="NCBI Taxonomy" id="321339"/>
    <lineage>
        <taxon>Bacteria</taxon>
        <taxon>Pseudomonadati</taxon>
        <taxon>Pseudomonadota</taxon>
        <taxon>Alphaproteobacteria</taxon>
        <taxon>Rhodobacterales</taxon>
        <taxon>Roseobacteraceae</taxon>
        <taxon>Citreimonas</taxon>
    </lineage>
</organism>
<dbReference type="Pfam" id="PF01739">
    <property type="entry name" value="CheR"/>
    <property type="match status" value="1"/>
</dbReference>
<dbReference type="Pfam" id="PF08448">
    <property type="entry name" value="PAS_4"/>
    <property type="match status" value="1"/>
</dbReference>
<sequence length="1156" mass="127839">MTPLEAASSSKPPVIGIGASAGGLEALQELLSSLPDEHNFALAIVQHLDPDHDSLLAELLGKRTQTPVVTVNRTTPIEGGHIYLIAPGQSLLVEGDTLVPGPFEMPRGRRRPIDDFLDSLARHQGTNAVGIILSGTGSDGTAGITAIKERGGFVFVQEPGDAKYDGMPRAAIDSGVSDLVLPAREMVSALQDCFETLPSVVNTVMSNDEFLARVTKHVRYRTGHDFSGYKKGTLHRRLAVRMSVLGISDPGIYVKRIVESSDEARRLVRDILINVTSFFRDRAVFDAIGRTHLPKLLSGRGHNEEFRIWVPGCSTGQEVYTLGMLALEALEHLDVAPQIAIFGSDIDEDALRIARQGRYPNSIVDEVPEDLLMKYFRSRQGGYEVSSKLRDVVRFSNQSLVRDPPFARIDMISCRNLLIYLDTPLQQRAHRIFQYALRERGLLVLGSSESLPRGDTLFAEEDRTHRVFRRKPGAPVKLDLPSPARTPADLPRHAEMHGAADLLSQPFAETLLKEFAPPFLHLSPSGDLLYASENAVRYLQMKPGMPELLITRIVRPEIEPTMRRVMSMRSGSEPVTRTLEGEIDGRPMRLEITRRMLPNDQQIIVMRDHLDRAGPADPSGSDGETPSAAYVHELETELEDARQTIRTTVEELETSNEELKSSNEEMMSMNEELQSSNEELSTTNDELNSKIMEIRKINADLGGFIDSAQIATVFLDDDLRIRRFTPKARGIFPFGESDIGRPFSDFGGTVDIDLLRQMCAEVIETGSVIEEGLDTTDGTTSYRVRIVPYSADGTEAHGVVFTLVDVTELRDLALAAEHSAEEARRSAIEIEALYHVSPQAMALLDADLRYLRINRVLAGINGAPAEAHIGKRLADMVPALAEQVVEAAQSVLDTGEPVEGLRVQGHTAGDEDERVWDTDWYPVRFGGSVEAVGLNVRDVTDQVRTAQELRRVMHELQHRVKNMLANVLALVNRTQRAATTDTALMEDLSKRIKALAGTHNLLTRSNWVSAPLRAILEPELTAIYGDERVTLRGPEINLNSRAVLSFGMAVHELATNAAKYGAFSNQNGSVSLTWMRQDDGERDEYVFRWRESGGPQVQPPDDGGFGSSLIRSTIEGSLEGNVTWTWNPDGLECVMQVPVNAVIENKNDDLFDLFQV</sequence>
<dbReference type="InterPro" id="IPR035965">
    <property type="entry name" value="PAS-like_dom_sf"/>
</dbReference>
<comment type="catalytic activity">
    <reaction evidence="1">
        <text>ATP + protein L-histidine = ADP + protein N-phospho-L-histidine.</text>
        <dbReference type="EC" id="2.7.13.3"/>
    </reaction>
</comment>
<evidence type="ECO:0000256" key="5">
    <source>
        <dbReference type="ARBA" id="ARBA00022679"/>
    </source>
</evidence>
<dbReference type="AlphaFoldDB" id="A0A1H3IKL3"/>
<dbReference type="STRING" id="321339.SAMN05444340_105130"/>
<dbReference type="SMART" id="SM00911">
    <property type="entry name" value="HWE_HK"/>
    <property type="match status" value="1"/>
</dbReference>
<dbReference type="SUPFAM" id="SSF55785">
    <property type="entry name" value="PYP-like sensor domain (PAS domain)"/>
    <property type="match status" value="2"/>
</dbReference>
<dbReference type="PANTHER" id="PTHR24422:SF27">
    <property type="entry name" value="PROTEIN-GLUTAMATE O-METHYLTRANSFERASE"/>
    <property type="match status" value="1"/>
</dbReference>
<dbReference type="PRINTS" id="PR00996">
    <property type="entry name" value="CHERMTFRASE"/>
</dbReference>
<dbReference type="Gene3D" id="1.10.155.10">
    <property type="entry name" value="Chemotaxis receptor methyltransferase CheR, N-terminal domain"/>
    <property type="match status" value="1"/>
</dbReference>
<feature type="domain" description="CheB-type methylesterase" evidence="12">
    <location>
        <begin position="3"/>
        <end position="197"/>
    </location>
</feature>
<dbReference type="GO" id="GO:0005524">
    <property type="term" value="F:ATP binding"/>
    <property type="evidence" value="ECO:0007669"/>
    <property type="project" value="UniProtKB-KW"/>
</dbReference>
<dbReference type="InterPro" id="IPR036890">
    <property type="entry name" value="HATPase_C_sf"/>
</dbReference>
<keyword evidence="15" id="KW-1185">Reference proteome</keyword>
<evidence type="ECO:0000256" key="9">
    <source>
        <dbReference type="ARBA" id="ARBA00022840"/>
    </source>
</evidence>
<evidence type="ECO:0000256" key="2">
    <source>
        <dbReference type="ARBA" id="ARBA00001541"/>
    </source>
</evidence>
<dbReference type="Gene3D" id="3.40.50.180">
    <property type="entry name" value="Methylesterase CheB, C-terminal domain"/>
    <property type="match status" value="1"/>
</dbReference>
<dbReference type="InterPro" id="IPR013656">
    <property type="entry name" value="PAS_4"/>
</dbReference>
<comment type="catalytic activity">
    <reaction evidence="2">
        <text>L-glutamyl-[protein] + S-adenosyl-L-methionine = [protein]-L-glutamate 5-O-methyl ester + S-adenosyl-L-homocysteine</text>
        <dbReference type="Rhea" id="RHEA:24452"/>
        <dbReference type="Rhea" id="RHEA-COMP:10208"/>
        <dbReference type="Rhea" id="RHEA-COMP:10311"/>
        <dbReference type="ChEBI" id="CHEBI:29973"/>
        <dbReference type="ChEBI" id="CHEBI:57856"/>
        <dbReference type="ChEBI" id="CHEBI:59789"/>
        <dbReference type="ChEBI" id="CHEBI:82795"/>
        <dbReference type="EC" id="2.1.1.80"/>
    </reaction>
</comment>
<dbReference type="SUPFAM" id="SSF53335">
    <property type="entry name" value="S-adenosyl-L-methionine-dependent methyltransferases"/>
    <property type="match status" value="1"/>
</dbReference>
<dbReference type="GO" id="GO:0032259">
    <property type="term" value="P:methylation"/>
    <property type="evidence" value="ECO:0007669"/>
    <property type="project" value="UniProtKB-KW"/>
</dbReference>
<dbReference type="InterPro" id="IPR050903">
    <property type="entry name" value="Bact_Chemotaxis_MeTrfase"/>
</dbReference>
<dbReference type="SUPFAM" id="SSF47757">
    <property type="entry name" value="Chemotaxis receptor methyltransferase CheR, N-terminal domain"/>
    <property type="match status" value="1"/>
</dbReference>
<dbReference type="PROSITE" id="PS50122">
    <property type="entry name" value="CHEB"/>
    <property type="match status" value="1"/>
</dbReference>
<keyword evidence="5" id="KW-0808">Transferase</keyword>
<evidence type="ECO:0000256" key="3">
    <source>
        <dbReference type="ARBA" id="ARBA00022553"/>
    </source>
</evidence>